<sequence>MKHEYGSLPHNTQWLCLTALMMAINVILSSFSIPVPGGHFYFNEIIITIAAISLDPAGAFVVAGIGAFLGDFFFYPAPMFVSLVVHGIQGVVISVIARKCLTDKPIVASVMGVTAGQIISCIGYFLGRAFVYSTMEYAMIKIPFDLLQGVVDCVIGLFICWKWSFPSIVQRIIIKK</sequence>
<dbReference type="OrthoDB" id="2220129at2"/>
<dbReference type="Gene3D" id="1.10.1760.20">
    <property type="match status" value="1"/>
</dbReference>
<accession>E4L905</accession>
<dbReference type="EMBL" id="AENT01000017">
    <property type="protein sequence ID" value="EFR42728.1"/>
    <property type="molecule type" value="Genomic_DNA"/>
</dbReference>
<evidence type="ECO:0008006" key="4">
    <source>
        <dbReference type="Google" id="ProtNLM"/>
    </source>
</evidence>
<dbReference type="InterPro" id="IPR009825">
    <property type="entry name" value="ECF_substrate-spec-like"/>
</dbReference>
<evidence type="ECO:0000256" key="1">
    <source>
        <dbReference type="SAM" id="Phobius"/>
    </source>
</evidence>
<reference evidence="2 3" key="1">
    <citation type="submission" date="2010-11" db="EMBL/GenBank/DDBJ databases">
        <authorList>
            <person name="Durkin A.S."/>
            <person name="Madupu R."/>
            <person name="Torralba M."/>
            <person name="Gillis M."/>
            <person name="Methe B."/>
            <person name="Sutton G."/>
            <person name="Nelson K.E."/>
        </authorList>
    </citation>
    <scope>NUCLEOTIDE SEQUENCE [LARGE SCALE GENOMIC DNA]</scope>
    <source>
        <strain evidence="2 3">UPII 345-E</strain>
    </source>
</reference>
<dbReference type="GO" id="GO:0016020">
    <property type="term" value="C:membrane"/>
    <property type="evidence" value="ECO:0007669"/>
    <property type="project" value="InterPro"/>
</dbReference>
<feature type="transmembrane region" description="Helical" evidence="1">
    <location>
        <begin position="45"/>
        <end position="69"/>
    </location>
</feature>
<organism evidence="2 3">
    <name type="scientific">Dialister micraerophilus UPII 345-E</name>
    <dbReference type="NCBI Taxonomy" id="910314"/>
    <lineage>
        <taxon>Bacteria</taxon>
        <taxon>Bacillati</taxon>
        <taxon>Bacillota</taxon>
        <taxon>Negativicutes</taxon>
        <taxon>Veillonellales</taxon>
        <taxon>Veillonellaceae</taxon>
        <taxon>Dialister</taxon>
    </lineage>
</organism>
<proteinExistence type="predicted"/>
<gene>
    <name evidence="2" type="ORF">HMPREF9220_0561</name>
</gene>
<keyword evidence="1" id="KW-1133">Transmembrane helix</keyword>
<name>E4L905_9FIRM</name>
<keyword evidence="1" id="KW-0812">Transmembrane</keyword>
<dbReference type="Pfam" id="PF07155">
    <property type="entry name" value="ECF-ribofla_trS"/>
    <property type="match status" value="1"/>
</dbReference>
<dbReference type="Proteomes" id="UP000004594">
    <property type="component" value="Unassembled WGS sequence"/>
</dbReference>
<feature type="transmembrane region" description="Helical" evidence="1">
    <location>
        <begin position="75"/>
        <end position="97"/>
    </location>
</feature>
<dbReference type="AlphaFoldDB" id="E4L905"/>
<keyword evidence="1" id="KW-0472">Membrane</keyword>
<evidence type="ECO:0000313" key="3">
    <source>
        <dbReference type="Proteomes" id="UP000004594"/>
    </source>
</evidence>
<dbReference type="RefSeq" id="WP_007554619.1">
    <property type="nucleotide sequence ID" value="NZ_AENT01000017.1"/>
</dbReference>
<evidence type="ECO:0000313" key="2">
    <source>
        <dbReference type="EMBL" id="EFR42728.1"/>
    </source>
</evidence>
<protein>
    <recommendedName>
        <fullName evidence="4">ECF transporter S component</fullName>
    </recommendedName>
</protein>
<feature type="transmembrane region" description="Helical" evidence="1">
    <location>
        <begin position="12"/>
        <end position="33"/>
    </location>
</feature>
<comment type="caution">
    <text evidence="2">The sequence shown here is derived from an EMBL/GenBank/DDBJ whole genome shotgun (WGS) entry which is preliminary data.</text>
</comment>
<dbReference type="eggNOG" id="COG4720">
    <property type="taxonomic scope" value="Bacteria"/>
</dbReference>
<feature type="transmembrane region" description="Helical" evidence="1">
    <location>
        <begin position="106"/>
        <end position="126"/>
    </location>
</feature>
<feature type="transmembrane region" description="Helical" evidence="1">
    <location>
        <begin position="146"/>
        <end position="165"/>
    </location>
</feature>